<gene>
    <name evidence="1" type="ORF">QLH32_10390</name>
</gene>
<dbReference type="EMBL" id="CP125669">
    <property type="protein sequence ID" value="WHP04477.1"/>
    <property type="molecule type" value="Genomic_DNA"/>
</dbReference>
<keyword evidence="2" id="KW-1185">Reference proteome</keyword>
<evidence type="ECO:0000313" key="1">
    <source>
        <dbReference type="EMBL" id="WHP04477.1"/>
    </source>
</evidence>
<organism evidence="1 2">
    <name type="scientific">Acinetobacter corruptisaponis</name>
    <dbReference type="NCBI Taxonomy" id="3045147"/>
    <lineage>
        <taxon>Bacteria</taxon>
        <taxon>Pseudomonadati</taxon>
        <taxon>Pseudomonadota</taxon>
        <taxon>Gammaproteobacteria</taxon>
        <taxon>Moraxellales</taxon>
        <taxon>Moraxellaceae</taxon>
        <taxon>Acinetobacter</taxon>
    </lineage>
</organism>
<protein>
    <submittedName>
        <fullName evidence="1">Uncharacterized protein</fullName>
    </submittedName>
</protein>
<sequence length="252" mass="29591">MPDITLCPHYLVDYPYKDAIQIEDNIINSLVRIFETINNEKDIQLIISEKIYELHQNNYPWNLYEDEKWSGVLNLWSSAIVPELGRAKILSHSNNSENILDKPCRFLLDSTQLIFQDFLKDFGKYKIARVKHEEAIFTHENCCYPIDYKGYLILNEKLSNVGILLNPWLRVYPANIPLPTSGHYKFIPPNTWCNSLNPIRHHKAPYGFIDHKGHIWKMDTLHRDHWDVQLSSESSRGNYLNVTPEGKILERK</sequence>
<reference evidence="1 2" key="1">
    <citation type="submission" date="2023-05" db="EMBL/GenBank/DDBJ databases">
        <title>The complete genome of Acinetobacter sp. nov KCTC 92772.</title>
        <authorList>
            <person name="Zhou G."/>
        </authorList>
    </citation>
    <scope>NUCLEOTIDE SEQUENCE [LARGE SCALE GENOMIC DNA]</scope>
    <source>
        <strain evidence="1 2">KCTC 92772</strain>
    </source>
</reference>
<evidence type="ECO:0000313" key="2">
    <source>
        <dbReference type="Proteomes" id="UP001229836"/>
    </source>
</evidence>
<name>A0ABY8S1W0_9GAMM</name>
<dbReference type="Proteomes" id="UP001229836">
    <property type="component" value="Chromosome"/>
</dbReference>
<accession>A0ABY8S1W0</accession>
<dbReference type="RefSeq" id="WP_283266165.1">
    <property type="nucleotide sequence ID" value="NZ_CP125669.1"/>
</dbReference>
<proteinExistence type="predicted"/>